<dbReference type="EMBL" id="CAUOFW020007160">
    <property type="protein sequence ID" value="CAK9177776.1"/>
    <property type="molecule type" value="Genomic_DNA"/>
</dbReference>
<sequence length="166" mass="19026">MNELLLRSAHIREGKNLSDRIYSSPWLIDDLGHDMILLENLLPFIVLKSMLSLVVDHNLKENPSMLKLTFEHFKSFLTLHRYPDNITPTEVKHFLDFLRYCHLPSPSKKGQKGGLAIEFSPSTKRLNEAGIKFKEGENSCLLDVNFKSGVLEISNLEIDDLTKTLF</sequence>
<evidence type="ECO:0000313" key="1">
    <source>
        <dbReference type="EMBL" id="CAK9177776.1"/>
    </source>
</evidence>
<comment type="caution">
    <text evidence="1">The sequence shown here is derived from an EMBL/GenBank/DDBJ whole genome shotgun (WGS) entry which is preliminary data.</text>
</comment>
<dbReference type="AlphaFoldDB" id="A0ABC8U8E6"/>
<gene>
    <name evidence="1" type="ORF">ILEXP_LOCUS47697</name>
</gene>
<dbReference type="PANTHER" id="PTHR31170">
    <property type="entry name" value="BNAC04G53230D PROTEIN"/>
    <property type="match status" value="1"/>
</dbReference>
<name>A0ABC8U8E6_9AQUA</name>
<dbReference type="PANTHER" id="PTHR31170:SF25">
    <property type="entry name" value="BNAA09G04570D PROTEIN"/>
    <property type="match status" value="1"/>
</dbReference>
<reference evidence="1 2" key="1">
    <citation type="submission" date="2024-02" db="EMBL/GenBank/DDBJ databases">
        <authorList>
            <person name="Vignale AGUSTIN F."/>
            <person name="Sosa J E."/>
            <person name="Modenutti C."/>
        </authorList>
    </citation>
    <scope>NUCLEOTIDE SEQUENCE [LARGE SCALE GENOMIC DNA]</scope>
</reference>
<dbReference type="InterPro" id="IPR004158">
    <property type="entry name" value="DUF247_pln"/>
</dbReference>
<protein>
    <submittedName>
        <fullName evidence="1">Uncharacterized protein</fullName>
    </submittedName>
</protein>
<dbReference type="Pfam" id="PF03140">
    <property type="entry name" value="DUF247"/>
    <property type="match status" value="1"/>
</dbReference>
<dbReference type="Proteomes" id="UP001642360">
    <property type="component" value="Unassembled WGS sequence"/>
</dbReference>
<evidence type="ECO:0000313" key="2">
    <source>
        <dbReference type="Proteomes" id="UP001642360"/>
    </source>
</evidence>
<proteinExistence type="predicted"/>
<organism evidence="1 2">
    <name type="scientific">Ilex paraguariensis</name>
    <name type="common">yerba mate</name>
    <dbReference type="NCBI Taxonomy" id="185542"/>
    <lineage>
        <taxon>Eukaryota</taxon>
        <taxon>Viridiplantae</taxon>
        <taxon>Streptophyta</taxon>
        <taxon>Embryophyta</taxon>
        <taxon>Tracheophyta</taxon>
        <taxon>Spermatophyta</taxon>
        <taxon>Magnoliopsida</taxon>
        <taxon>eudicotyledons</taxon>
        <taxon>Gunneridae</taxon>
        <taxon>Pentapetalae</taxon>
        <taxon>asterids</taxon>
        <taxon>campanulids</taxon>
        <taxon>Aquifoliales</taxon>
        <taxon>Aquifoliaceae</taxon>
        <taxon>Ilex</taxon>
    </lineage>
</organism>
<keyword evidence="2" id="KW-1185">Reference proteome</keyword>
<accession>A0ABC8U8E6</accession>